<evidence type="ECO:0000256" key="2">
    <source>
        <dbReference type="ARBA" id="ARBA00011233"/>
    </source>
</evidence>
<keyword evidence="10" id="KW-0998">Cell outer membrane</keyword>
<evidence type="ECO:0000256" key="11">
    <source>
        <dbReference type="SAM" id="SignalP"/>
    </source>
</evidence>
<keyword evidence="4" id="KW-1134">Transmembrane beta strand</keyword>
<keyword evidence="9" id="KW-0472">Membrane</keyword>
<keyword evidence="14" id="KW-1185">Reference proteome</keyword>
<comment type="subcellular location">
    <subcellularLocation>
        <location evidence="1">Cell outer membrane</location>
        <topology evidence="1">Multi-pass membrane protein</topology>
    </subcellularLocation>
</comment>
<dbReference type="Proteomes" id="UP001253595">
    <property type="component" value="Unassembled WGS sequence"/>
</dbReference>
<keyword evidence="3" id="KW-0813">Transport</keyword>
<feature type="signal peptide" evidence="11">
    <location>
        <begin position="1"/>
        <end position="20"/>
    </location>
</feature>
<dbReference type="Gene3D" id="2.40.160.10">
    <property type="entry name" value="Porin"/>
    <property type="match status" value="1"/>
</dbReference>
<dbReference type="CDD" id="cd00342">
    <property type="entry name" value="gram_neg_porins"/>
    <property type="match status" value="1"/>
</dbReference>
<dbReference type="SUPFAM" id="SSF56935">
    <property type="entry name" value="Porins"/>
    <property type="match status" value="1"/>
</dbReference>
<evidence type="ECO:0000256" key="1">
    <source>
        <dbReference type="ARBA" id="ARBA00004571"/>
    </source>
</evidence>
<reference evidence="13 14" key="1">
    <citation type="submission" date="2023-07" db="EMBL/GenBank/DDBJ databases">
        <title>Sorghum-associated microbial communities from plants grown in Nebraska, USA.</title>
        <authorList>
            <person name="Schachtman D."/>
        </authorList>
    </citation>
    <scope>NUCLEOTIDE SEQUENCE [LARGE SCALE GENOMIC DNA]</scope>
    <source>
        <strain evidence="13 14">BE190</strain>
    </source>
</reference>
<feature type="domain" description="Porin" evidence="12">
    <location>
        <begin position="7"/>
        <end position="302"/>
    </location>
</feature>
<evidence type="ECO:0000313" key="14">
    <source>
        <dbReference type="Proteomes" id="UP001253595"/>
    </source>
</evidence>
<evidence type="ECO:0000256" key="5">
    <source>
        <dbReference type="ARBA" id="ARBA00022692"/>
    </source>
</evidence>
<dbReference type="EMBL" id="JAVDVX010000003">
    <property type="protein sequence ID" value="MDR7090026.1"/>
    <property type="molecule type" value="Genomic_DNA"/>
</dbReference>
<comment type="caution">
    <text evidence="13">The sequence shown here is derived from an EMBL/GenBank/DDBJ whole genome shotgun (WGS) entry which is preliminary data.</text>
</comment>
<comment type="subunit">
    <text evidence="2">Homotrimer.</text>
</comment>
<evidence type="ECO:0000256" key="9">
    <source>
        <dbReference type="ARBA" id="ARBA00023136"/>
    </source>
</evidence>
<dbReference type="Pfam" id="PF13609">
    <property type="entry name" value="Porin_4"/>
    <property type="match status" value="1"/>
</dbReference>
<dbReference type="RefSeq" id="WP_310072010.1">
    <property type="nucleotide sequence ID" value="NZ_JAVDVX010000003.1"/>
</dbReference>
<keyword evidence="8" id="KW-0626">Porin</keyword>
<protein>
    <submittedName>
        <fullName evidence="13">Porin</fullName>
    </submittedName>
</protein>
<proteinExistence type="predicted"/>
<evidence type="ECO:0000256" key="3">
    <source>
        <dbReference type="ARBA" id="ARBA00022448"/>
    </source>
</evidence>
<dbReference type="InterPro" id="IPR033900">
    <property type="entry name" value="Gram_neg_porin_domain"/>
</dbReference>
<keyword evidence="7" id="KW-0406">Ion transport</keyword>
<evidence type="ECO:0000256" key="10">
    <source>
        <dbReference type="ARBA" id="ARBA00023237"/>
    </source>
</evidence>
<organism evidence="13 14">
    <name type="scientific">Cellvibrio fibrivorans</name>
    <dbReference type="NCBI Taxonomy" id="126350"/>
    <lineage>
        <taxon>Bacteria</taxon>
        <taxon>Pseudomonadati</taxon>
        <taxon>Pseudomonadota</taxon>
        <taxon>Gammaproteobacteria</taxon>
        <taxon>Cellvibrionales</taxon>
        <taxon>Cellvibrionaceae</taxon>
        <taxon>Cellvibrio</taxon>
    </lineage>
</organism>
<accession>A0ABU1UXV1</accession>
<feature type="chain" id="PRO_5046432215" evidence="11">
    <location>
        <begin position="21"/>
        <end position="327"/>
    </location>
</feature>
<keyword evidence="5" id="KW-0812">Transmembrane</keyword>
<name>A0ABU1UXV1_9GAMM</name>
<dbReference type="InterPro" id="IPR023614">
    <property type="entry name" value="Porin_dom_sf"/>
</dbReference>
<sequence length="327" mass="34852">MKKTLLALVIASVLPAAAFADVIVYGKANVSVQSTDEAALSSANGNQADGSKVELLSNASRIGVKGGEEVNSQLKVIYQFEYQTEVDDGTNGSQTFGQRNIYLGLQGSAGTIMGGHFDTPTKVAQEKIDLFNDLEGDITHIFKGEIRASNIVQYVTPTFGGGFSGSVAYVTEENDGVTKKTGETGNGISASFGYNSPTFYVGVAMDQDVEAEGVDLIRVVGRLTLGAFQLGVLGENYDNGVADEEDGALVSALWNVTDKWAVKAQHGSSEVRWIDGESSSIGVDYKMTKSATLFGYYTVVENGQPDLVAVDNYRDDNYAGIGLDYKF</sequence>
<dbReference type="InterPro" id="IPR050298">
    <property type="entry name" value="Gram-neg_bact_OMP"/>
</dbReference>
<evidence type="ECO:0000256" key="4">
    <source>
        <dbReference type="ARBA" id="ARBA00022452"/>
    </source>
</evidence>
<evidence type="ECO:0000259" key="12">
    <source>
        <dbReference type="Pfam" id="PF13609"/>
    </source>
</evidence>
<evidence type="ECO:0000256" key="7">
    <source>
        <dbReference type="ARBA" id="ARBA00023065"/>
    </source>
</evidence>
<evidence type="ECO:0000256" key="6">
    <source>
        <dbReference type="ARBA" id="ARBA00022729"/>
    </source>
</evidence>
<keyword evidence="6 11" id="KW-0732">Signal</keyword>
<dbReference type="PANTHER" id="PTHR34501:SF9">
    <property type="entry name" value="MAJOR OUTER MEMBRANE PROTEIN P.IA"/>
    <property type="match status" value="1"/>
</dbReference>
<gene>
    <name evidence="13" type="ORF">J2X05_002048</name>
</gene>
<evidence type="ECO:0000313" key="13">
    <source>
        <dbReference type="EMBL" id="MDR7090026.1"/>
    </source>
</evidence>
<evidence type="ECO:0000256" key="8">
    <source>
        <dbReference type="ARBA" id="ARBA00023114"/>
    </source>
</evidence>
<dbReference type="PANTHER" id="PTHR34501">
    <property type="entry name" value="PROTEIN YDDL-RELATED"/>
    <property type="match status" value="1"/>
</dbReference>